<evidence type="ECO:0000256" key="5">
    <source>
        <dbReference type="ARBA" id="ARBA00022737"/>
    </source>
</evidence>
<keyword evidence="2" id="KW-0964">Secreted</keyword>
<keyword evidence="10" id="KW-1185">Reference proteome</keyword>
<dbReference type="InterPro" id="IPR036465">
    <property type="entry name" value="vWFA_dom_sf"/>
</dbReference>
<keyword evidence="4" id="KW-0732">Signal</keyword>
<evidence type="ECO:0000313" key="10">
    <source>
        <dbReference type="Proteomes" id="UP001152622"/>
    </source>
</evidence>
<feature type="domain" description="VWFA" evidence="8">
    <location>
        <begin position="477"/>
        <end position="655"/>
    </location>
</feature>
<evidence type="ECO:0000259" key="8">
    <source>
        <dbReference type="PROSITE" id="PS50234"/>
    </source>
</evidence>
<dbReference type="Gene3D" id="3.40.50.410">
    <property type="entry name" value="von Willebrand factor, type A domain"/>
    <property type="match status" value="6"/>
</dbReference>
<dbReference type="OrthoDB" id="6132182at2759"/>
<organism evidence="9 10">
    <name type="scientific">Synaphobranchus kaupii</name>
    <name type="common">Kaup's arrowtooth eel</name>
    <dbReference type="NCBI Taxonomy" id="118154"/>
    <lineage>
        <taxon>Eukaryota</taxon>
        <taxon>Metazoa</taxon>
        <taxon>Chordata</taxon>
        <taxon>Craniata</taxon>
        <taxon>Vertebrata</taxon>
        <taxon>Euteleostomi</taxon>
        <taxon>Actinopterygii</taxon>
        <taxon>Neopterygii</taxon>
        <taxon>Teleostei</taxon>
        <taxon>Anguilliformes</taxon>
        <taxon>Synaphobranchidae</taxon>
        <taxon>Synaphobranchus</taxon>
    </lineage>
</organism>
<feature type="domain" description="VWFA" evidence="8">
    <location>
        <begin position="276"/>
        <end position="453"/>
    </location>
</feature>
<feature type="domain" description="VWFA" evidence="8">
    <location>
        <begin position="1082"/>
        <end position="1254"/>
    </location>
</feature>
<sequence length="1290" mass="139243">MATFQDSRSLSHLNPKVLRHSSLSGLAGRSFTAPTRSALLRSCLVSDTPLPQRILPPGSGDTAEGDAKRSMTLGKIVDTLRFKKKIVEYSNFISGSSVLVLRYKDEETLVLVVLRAVLRDALRPGPQHPCSGGTSWPTLGAWRTGGGGTRTGLGLDYLIKNHLTAASGSRAAEGVPQAVVVLTDGRSQDDVAPPSSVLKMAGVDVFAVGVQDAAMWELREMASATLDTHVYNVDRFNALPNIVQDLVVNLCAAAGFPVAAEATGIIQDVTAQESADLVFLIDGSEHVGAANFPHVRDLALSIVEKLDVRRDAIRVAVIVYSADPEVQFYLNSYDSKAAVMDAIKGFSFTGGAEANLGAALQEVADTLLTPEAGGRAEDGVPQAVVVISAGTSSDDLSAGDRALKQASVFMFGVAAGGASTSELQGIATDKSFVLSAPSVRAAATLGDQLLPYINGVAHRTIVLHTEVSEELAVGRRDIIFLIDGSQNMGSTLFNAIREFIKRFVAIMPIGPDQVQVGVAQFTNIPKLEMDLNTYSTRDALSDAVGKLRVKGGTQQVNIGDALDFVRNDMLRADKGSRISQGVPQLVLLFSAKKASDTVAHQAEELHRMGVLTMAAGSKGADEEELKKIAFDESLVFMLRDFRMLLRNPQMILSPLTTLSGVVVTEQPTEPIIEITTVQTQRIIRDIVFLVDGSAYVGDAGFVHVLDFITRIVNQLDVRPDRVRIALMQFARDQHTEFFLNTYNDKQDVLDAVARLTPMGGNVVNTGAALEFALANHFQRSAGSRRRQGVPQAVVLITGAPPQDEVKRVADKVALHGVLTYTVGAGQVDENLLKTVAFVPTLAYYVTRFDSLPDVVEQIMTPLITVVGDTDTHITEVEITGGERDVAFLIDGTDAVGSDFRYIQDFILKVIEPLNVGSDNVRIAVIQHSEAPEPKFYLNTYGTKEEVSAAISTMSLAGGRSLNTGEALKFMKETVFSPERGSRATHGVPQFLIVLSAGRSRDSVSGPAGALKTGGILPFGVGVGNADQSQIEAISHNPSFAFKVQDFSQLNTVQQRLGSFVSLSTENLQTLIKQVHAEDISKDIVFLLDGSDGTRDGFPAMRDFVQRVVEKLNVGENKDRVSVVQYSRDPEAHFYLNKYSTNDDALEAIRRLRHKGGRTLNTGSALQYVRHNVFTASSGSRRLEGVPQLLIFLTSGKSRDEVRGPALALKDLEVMPFSIGVGSADRQELEVISFKPRFTYQVSGFSDLPSIQNPIVAAIKSFSKDTDETENHGVPDVVADIWKVSLSYWSC</sequence>
<keyword evidence="6" id="KW-0130">Cell adhesion</keyword>
<dbReference type="PANTHER" id="PTHR24020:SF13">
    <property type="entry name" value="COLLAGEN ALPHA-3(VI) CHAIN"/>
    <property type="match status" value="1"/>
</dbReference>
<keyword evidence="3" id="KW-0272">Extracellular matrix</keyword>
<protein>
    <recommendedName>
        <fullName evidence="8">VWFA domain-containing protein</fullName>
    </recommendedName>
</protein>
<feature type="domain" description="VWFA" evidence="8">
    <location>
        <begin position="884"/>
        <end position="1056"/>
    </location>
</feature>
<evidence type="ECO:0000256" key="6">
    <source>
        <dbReference type="ARBA" id="ARBA00022889"/>
    </source>
</evidence>
<dbReference type="PANTHER" id="PTHR24020">
    <property type="entry name" value="COLLAGEN ALPHA"/>
    <property type="match status" value="1"/>
</dbReference>
<dbReference type="InterPro" id="IPR002035">
    <property type="entry name" value="VWF_A"/>
</dbReference>
<feature type="domain" description="VWFA" evidence="8">
    <location>
        <begin position="685"/>
        <end position="858"/>
    </location>
</feature>
<gene>
    <name evidence="9" type="ORF">SKAU_G00256480</name>
</gene>
<dbReference type="SUPFAM" id="SSF53300">
    <property type="entry name" value="vWA-like"/>
    <property type="match status" value="6"/>
</dbReference>
<dbReference type="InterPro" id="IPR050525">
    <property type="entry name" value="ECM_Assembly_Org"/>
</dbReference>
<evidence type="ECO:0000313" key="9">
    <source>
        <dbReference type="EMBL" id="KAJ8350518.1"/>
    </source>
</evidence>
<comment type="caution">
    <text evidence="9">The sequence shown here is derived from an EMBL/GenBank/DDBJ whole genome shotgun (WGS) entry which is preliminary data.</text>
</comment>
<reference evidence="9" key="1">
    <citation type="journal article" date="2023" name="Science">
        <title>Genome structures resolve the early diversification of teleost fishes.</title>
        <authorList>
            <person name="Parey E."/>
            <person name="Louis A."/>
            <person name="Montfort J."/>
            <person name="Bouchez O."/>
            <person name="Roques C."/>
            <person name="Iampietro C."/>
            <person name="Lluch J."/>
            <person name="Castinel A."/>
            <person name="Donnadieu C."/>
            <person name="Desvignes T."/>
            <person name="Floi Bucao C."/>
            <person name="Jouanno E."/>
            <person name="Wen M."/>
            <person name="Mejri S."/>
            <person name="Dirks R."/>
            <person name="Jansen H."/>
            <person name="Henkel C."/>
            <person name="Chen W.J."/>
            <person name="Zahm M."/>
            <person name="Cabau C."/>
            <person name="Klopp C."/>
            <person name="Thompson A.W."/>
            <person name="Robinson-Rechavi M."/>
            <person name="Braasch I."/>
            <person name="Lecointre G."/>
            <person name="Bobe J."/>
            <person name="Postlethwait J.H."/>
            <person name="Berthelot C."/>
            <person name="Roest Crollius H."/>
            <person name="Guiguen Y."/>
        </authorList>
    </citation>
    <scope>NUCLEOTIDE SEQUENCE</scope>
    <source>
        <tissue evidence="9">Blood</tissue>
    </source>
</reference>
<proteinExistence type="predicted"/>
<dbReference type="PROSITE" id="PS50234">
    <property type="entry name" value="VWFA"/>
    <property type="match status" value="6"/>
</dbReference>
<keyword evidence="7" id="KW-0176">Collagen</keyword>
<dbReference type="PRINTS" id="PR00453">
    <property type="entry name" value="VWFADOMAIN"/>
</dbReference>
<dbReference type="GO" id="GO:0005581">
    <property type="term" value="C:collagen trimer"/>
    <property type="evidence" value="ECO:0007669"/>
    <property type="project" value="UniProtKB-KW"/>
</dbReference>
<dbReference type="GO" id="GO:0007155">
    <property type="term" value="P:cell adhesion"/>
    <property type="evidence" value="ECO:0007669"/>
    <property type="project" value="UniProtKB-KW"/>
</dbReference>
<evidence type="ECO:0000256" key="3">
    <source>
        <dbReference type="ARBA" id="ARBA00022530"/>
    </source>
</evidence>
<evidence type="ECO:0000256" key="4">
    <source>
        <dbReference type="ARBA" id="ARBA00022729"/>
    </source>
</evidence>
<accession>A0A9Q1F3V1</accession>
<dbReference type="Proteomes" id="UP001152622">
    <property type="component" value="Chromosome 9"/>
</dbReference>
<dbReference type="GO" id="GO:0005615">
    <property type="term" value="C:extracellular space"/>
    <property type="evidence" value="ECO:0007669"/>
    <property type="project" value="TreeGrafter"/>
</dbReference>
<dbReference type="SMART" id="SM00327">
    <property type="entry name" value="VWA"/>
    <property type="match status" value="6"/>
</dbReference>
<dbReference type="Pfam" id="PF00092">
    <property type="entry name" value="VWA"/>
    <property type="match status" value="6"/>
</dbReference>
<evidence type="ECO:0000256" key="1">
    <source>
        <dbReference type="ARBA" id="ARBA00004498"/>
    </source>
</evidence>
<dbReference type="FunFam" id="3.40.50.410:FF:000003">
    <property type="entry name" value="Collagen type VI alpha 3 chain"/>
    <property type="match status" value="5"/>
</dbReference>
<evidence type="ECO:0000256" key="7">
    <source>
        <dbReference type="ARBA" id="ARBA00023119"/>
    </source>
</evidence>
<keyword evidence="5" id="KW-0677">Repeat</keyword>
<evidence type="ECO:0000256" key="2">
    <source>
        <dbReference type="ARBA" id="ARBA00022525"/>
    </source>
</evidence>
<comment type="subcellular location">
    <subcellularLocation>
        <location evidence="1">Secreted</location>
        <location evidence="1">Extracellular space</location>
        <location evidence="1">Extracellular matrix</location>
    </subcellularLocation>
</comment>
<name>A0A9Q1F3V1_SYNKA</name>
<feature type="domain" description="VWFA" evidence="8">
    <location>
        <begin position="146"/>
        <end position="246"/>
    </location>
</feature>
<dbReference type="EMBL" id="JAINUF010000009">
    <property type="protein sequence ID" value="KAJ8350518.1"/>
    <property type="molecule type" value="Genomic_DNA"/>
</dbReference>